<organism evidence="7 8">
    <name type="scientific">Hebeloma cylindrosporum</name>
    <dbReference type="NCBI Taxonomy" id="76867"/>
    <lineage>
        <taxon>Eukaryota</taxon>
        <taxon>Fungi</taxon>
        <taxon>Dikarya</taxon>
        <taxon>Basidiomycota</taxon>
        <taxon>Agaricomycotina</taxon>
        <taxon>Agaricomycetes</taxon>
        <taxon>Agaricomycetidae</taxon>
        <taxon>Agaricales</taxon>
        <taxon>Agaricineae</taxon>
        <taxon>Hymenogastraceae</taxon>
        <taxon>Hebeloma</taxon>
    </lineage>
</organism>
<evidence type="ECO:0000256" key="3">
    <source>
        <dbReference type="ARBA" id="ARBA00022801"/>
    </source>
</evidence>
<dbReference type="GO" id="GO:0006508">
    <property type="term" value="P:proteolysis"/>
    <property type="evidence" value="ECO:0007669"/>
    <property type="project" value="UniProtKB-KW"/>
</dbReference>
<dbReference type="EMBL" id="KN831784">
    <property type="protein sequence ID" value="KIM39736.1"/>
    <property type="molecule type" value="Genomic_DNA"/>
</dbReference>
<dbReference type="GO" id="GO:0004198">
    <property type="term" value="F:calcium-dependent cysteine-type endopeptidase activity"/>
    <property type="evidence" value="ECO:0007669"/>
    <property type="project" value="InterPro"/>
</dbReference>
<keyword evidence="8" id="KW-1185">Reference proteome</keyword>
<dbReference type="SMART" id="SM00230">
    <property type="entry name" value="CysPc"/>
    <property type="match status" value="1"/>
</dbReference>
<dbReference type="SUPFAM" id="SSF116846">
    <property type="entry name" value="MIT domain"/>
    <property type="match status" value="1"/>
</dbReference>
<dbReference type="Pfam" id="PF00648">
    <property type="entry name" value="Peptidase_C2"/>
    <property type="match status" value="1"/>
</dbReference>
<protein>
    <recommendedName>
        <fullName evidence="6">Calpain catalytic domain-containing protein</fullName>
    </recommendedName>
</protein>
<reference evidence="7 8" key="1">
    <citation type="submission" date="2014-04" db="EMBL/GenBank/DDBJ databases">
        <authorList>
            <consortium name="DOE Joint Genome Institute"/>
            <person name="Kuo A."/>
            <person name="Gay G."/>
            <person name="Dore J."/>
            <person name="Kohler A."/>
            <person name="Nagy L.G."/>
            <person name="Floudas D."/>
            <person name="Copeland A."/>
            <person name="Barry K.W."/>
            <person name="Cichocki N."/>
            <person name="Veneault-Fourrey C."/>
            <person name="LaButti K."/>
            <person name="Lindquist E.A."/>
            <person name="Lipzen A."/>
            <person name="Lundell T."/>
            <person name="Morin E."/>
            <person name="Murat C."/>
            <person name="Sun H."/>
            <person name="Tunlid A."/>
            <person name="Henrissat B."/>
            <person name="Grigoriev I.V."/>
            <person name="Hibbett D.S."/>
            <person name="Martin F."/>
            <person name="Nordberg H.P."/>
            <person name="Cantor M.N."/>
            <person name="Hua S.X."/>
        </authorList>
    </citation>
    <scope>NUCLEOTIDE SEQUENCE [LARGE SCALE GENOMIC DNA]</scope>
    <source>
        <strain evidence="8">h7</strain>
    </source>
</reference>
<dbReference type="InterPro" id="IPR038765">
    <property type="entry name" value="Papain-like_cys_pep_sf"/>
</dbReference>
<feature type="domain" description="Calpain catalytic" evidence="6">
    <location>
        <begin position="133"/>
        <end position="433"/>
    </location>
</feature>
<dbReference type="PROSITE" id="PS50203">
    <property type="entry name" value="CALPAIN_CAT"/>
    <property type="match status" value="1"/>
</dbReference>
<evidence type="ECO:0000256" key="2">
    <source>
        <dbReference type="ARBA" id="ARBA00022670"/>
    </source>
</evidence>
<keyword evidence="3" id="KW-0378">Hydrolase</keyword>
<evidence type="ECO:0000313" key="8">
    <source>
        <dbReference type="Proteomes" id="UP000053424"/>
    </source>
</evidence>
<dbReference type="PANTHER" id="PTHR46143">
    <property type="entry name" value="CALPAIN-7"/>
    <property type="match status" value="1"/>
</dbReference>
<evidence type="ECO:0000256" key="5">
    <source>
        <dbReference type="PROSITE-ProRule" id="PRU00239"/>
    </source>
</evidence>
<dbReference type="PANTHER" id="PTHR46143:SF1">
    <property type="entry name" value="CALPAIN-7"/>
    <property type="match status" value="1"/>
</dbReference>
<evidence type="ECO:0000256" key="4">
    <source>
        <dbReference type="ARBA" id="ARBA00022807"/>
    </source>
</evidence>
<evidence type="ECO:0000313" key="7">
    <source>
        <dbReference type="EMBL" id="KIM39736.1"/>
    </source>
</evidence>
<name>A0A0C3C834_HEBCY</name>
<dbReference type="SUPFAM" id="SSF54001">
    <property type="entry name" value="Cysteine proteinases"/>
    <property type="match status" value="1"/>
</dbReference>
<evidence type="ECO:0000256" key="1">
    <source>
        <dbReference type="ARBA" id="ARBA00010193"/>
    </source>
</evidence>
<dbReference type="InterPro" id="IPR022683">
    <property type="entry name" value="Calpain_III"/>
</dbReference>
<dbReference type="SMART" id="SM00720">
    <property type="entry name" value="calpain_III"/>
    <property type="match status" value="1"/>
</dbReference>
<dbReference type="InterPro" id="IPR007330">
    <property type="entry name" value="MIT_dom"/>
</dbReference>
<dbReference type="Proteomes" id="UP000053424">
    <property type="component" value="Unassembled WGS sequence"/>
</dbReference>
<dbReference type="OrthoDB" id="167576at2759"/>
<dbReference type="Gene3D" id="2.60.120.380">
    <property type="match status" value="2"/>
</dbReference>
<comment type="caution">
    <text evidence="5">Lacks conserved residue(s) required for the propagation of feature annotation.</text>
</comment>
<evidence type="ECO:0000259" key="6">
    <source>
        <dbReference type="PROSITE" id="PS50203"/>
    </source>
</evidence>
<dbReference type="InterPro" id="IPR036181">
    <property type="entry name" value="MIT_dom_sf"/>
</dbReference>
<comment type="similarity">
    <text evidence="1">Belongs to the peptidase C2 family. PalB/RIM13 subfamily.</text>
</comment>
<sequence>MQRNTNASPSVRDAEMAYSKASKAEFSRDYDQAFRLYLQAADYFLHLVRSSATSEKSKQEWKGTAAKALERAEKIKRFVDVSRSNIQARSVSASPGQPPAAVPLTPVGIDYFSPQEQFYVLKKGGSVNNLFFPMWDDPLPSKAASEVYLDPDGQPNFSPEQAKVSPVWRRPSSKMAVGLTAGRSRRRIFPQEILQHIVTDCSVCASISVCLEHGLRFGSALESSLHDCSERSNGAGKISTAENGRYDARFLFNGSWRRVPIDDRLPFHPTQGTLMCMSILPSTQDSQRSAEAEDILWPSLLEKAYMKLMGGYDFPGSNSSIDLHTLAGWIPEHIEIKSSTFEREKTWERIEKGFSAGHCVVTLGTGAAPHVRWRDTPLLPSHSYAVIDAYETDIGRLLTVLDSWVRSDEDQGEPSRVLQIPWSEVLNTFDGIYLSWDPNMWERRLTFHGQLQVEFSCDSTLDEEIWLLLTRHVVDTHRTSDFTALRVEVEDDVAPRENAVENQHILSSKGTYTNSTHILVRTRVPLSQRSGVLSVSASYDGDAREVGFTLTAYAKQNTKISWIKDRMTPPYTSKVQGLLTSKNAGGNCTYPTFMVNPQYQLILHPLPSRPGFQANGGSSKAKLTLTLQTNKDIPVNVAVVWSQGKRVSELSAKEMVATSGAYSYGSARASKNILVGEYTVIASAFEPHHIGPFSLTVDSSVPFDLKPIAQEGAGMYTKLLRGSWDGETAAGGPSSNHYSKNPVFELQVPATTQLKYVQPQFNMPQLDLSAQQNPPSTSSTVNLYCTECYCLSGFSK</sequence>
<dbReference type="HOGENOM" id="CLU_006770_0_0_1"/>
<dbReference type="SMART" id="SM00745">
    <property type="entry name" value="MIT"/>
    <property type="match status" value="1"/>
</dbReference>
<keyword evidence="4" id="KW-0788">Thiol protease</keyword>
<dbReference type="STRING" id="686832.A0A0C3C834"/>
<dbReference type="SUPFAM" id="SSF49758">
    <property type="entry name" value="Calpain large subunit, middle domain (domain III)"/>
    <property type="match status" value="3"/>
</dbReference>
<keyword evidence="2" id="KW-0645">Protease</keyword>
<dbReference type="InterPro" id="IPR036213">
    <property type="entry name" value="Calpain_III_sf"/>
</dbReference>
<accession>A0A0C3C834</accession>
<dbReference type="Pfam" id="PF04212">
    <property type="entry name" value="MIT"/>
    <property type="match status" value="1"/>
</dbReference>
<dbReference type="AlphaFoldDB" id="A0A0C3C834"/>
<gene>
    <name evidence="7" type="ORF">M413DRAFT_446644</name>
</gene>
<dbReference type="Gene3D" id="1.20.58.80">
    <property type="entry name" value="Phosphotransferase system, lactose/cellobiose-type IIA subunit"/>
    <property type="match status" value="1"/>
</dbReference>
<proteinExistence type="inferred from homology"/>
<reference evidence="8" key="2">
    <citation type="submission" date="2015-01" db="EMBL/GenBank/DDBJ databases">
        <title>Evolutionary Origins and Diversification of the Mycorrhizal Mutualists.</title>
        <authorList>
            <consortium name="DOE Joint Genome Institute"/>
            <consortium name="Mycorrhizal Genomics Consortium"/>
            <person name="Kohler A."/>
            <person name="Kuo A."/>
            <person name="Nagy L.G."/>
            <person name="Floudas D."/>
            <person name="Copeland A."/>
            <person name="Barry K.W."/>
            <person name="Cichocki N."/>
            <person name="Veneault-Fourrey C."/>
            <person name="LaButti K."/>
            <person name="Lindquist E.A."/>
            <person name="Lipzen A."/>
            <person name="Lundell T."/>
            <person name="Morin E."/>
            <person name="Murat C."/>
            <person name="Riley R."/>
            <person name="Ohm R."/>
            <person name="Sun H."/>
            <person name="Tunlid A."/>
            <person name="Henrissat B."/>
            <person name="Grigoriev I.V."/>
            <person name="Hibbett D.S."/>
            <person name="Martin F."/>
        </authorList>
    </citation>
    <scope>NUCLEOTIDE SEQUENCE [LARGE SCALE GENOMIC DNA]</scope>
    <source>
        <strain evidence="8">h7</strain>
    </source>
</reference>
<dbReference type="InterPro" id="IPR051297">
    <property type="entry name" value="PalB/RIM13"/>
</dbReference>
<dbReference type="InterPro" id="IPR001300">
    <property type="entry name" value="Peptidase_C2_calpain_cat"/>
</dbReference>